<evidence type="ECO:0000313" key="9">
    <source>
        <dbReference type="EMBL" id="VDG80927.1"/>
    </source>
</evidence>
<sequence length="376" mass="42390">MNSKEIAKRMNSKEIAKRMNSKEIANGILRAVGIIVLVVLGLYTLYLLQSIIIYLIVSLVLTLMGKPLIQFFYKKLKIKNRTLCVVLTMLLFVILSLGVFSLFIPLLISQGKNLSSLNIDLLKDNLDALLHQTLSKVGLQREDYSFGVQEMLNFIDIPNFLNSFISFISSFGVGFFSVLFITFFFMKDGDRILIALLSIFSPKRKRKLKTSIFKINNLLSRYFVGLMLQLTILFIIYTIVLLIFGVENAFIIALLCALLNLIPYIGPMISFILMALLTMSSNLQNDFMTVSLPTTIYVLIGFIIGQFIDNFFSQPLIFSNSVKSTALEIFLITLISGTLFGITGMVVAIPAYTVLKVVLKEFFPNNKIVELLTKNI</sequence>
<feature type="transmembrane region" description="Helical" evidence="8">
    <location>
        <begin position="85"/>
        <end position="108"/>
    </location>
</feature>
<feature type="transmembrane region" description="Helical" evidence="8">
    <location>
        <begin position="52"/>
        <end position="73"/>
    </location>
</feature>
<evidence type="ECO:0000256" key="1">
    <source>
        <dbReference type="ARBA" id="ARBA00004651"/>
    </source>
</evidence>
<dbReference type="InterPro" id="IPR002549">
    <property type="entry name" value="AI-2E-like"/>
</dbReference>
<dbReference type="Proteomes" id="UP000276733">
    <property type="component" value="Unassembled WGS sequence"/>
</dbReference>
<accession>A0A7Z9C9J5</accession>
<keyword evidence="6 8" id="KW-1133">Transmembrane helix</keyword>
<comment type="similarity">
    <text evidence="2">Belongs to the autoinducer-2 exporter (AI-2E) (TC 2.A.86) family.</text>
</comment>
<gene>
    <name evidence="9" type="ORF">NCTC11458_00207</name>
</gene>
<feature type="transmembrane region" description="Helical" evidence="8">
    <location>
        <begin position="164"/>
        <end position="186"/>
    </location>
</feature>
<evidence type="ECO:0000256" key="3">
    <source>
        <dbReference type="ARBA" id="ARBA00022448"/>
    </source>
</evidence>
<dbReference type="PANTHER" id="PTHR21716:SF53">
    <property type="entry name" value="PERMEASE PERM-RELATED"/>
    <property type="match status" value="1"/>
</dbReference>
<keyword evidence="5 8" id="KW-0812">Transmembrane</keyword>
<evidence type="ECO:0000256" key="8">
    <source>
        <dbReference type="SAM" id="Phobius"/>
    </source>
</evidence>
<evidence type="ECO:0000313" key="10">
    <source>
        <dbReference type="Proteomes" id="UP000276733"/>
    </source>
</evidence>
<evidence type="ECO:0000256" key="2">
    <source>
        <dbReference type="ARBA" id="ARBA00009773"/>
    </source>
</evidence>
<comment type="subcellular location">
    <subcellularLocation>
        <location evidence="1">Cell membrane</location>
        <topology evidence="1">Multi-pass membrane protein</topology>
    </subcellularLocation>
</comment>
<keyword evidence="3" id="KW-0813">Transport</keyword>
<comment type="caution">
    <text evidence="9">The sequence shown here is derived from an EMBL/GenBank/DDBJ whole genome shotgun (WGS) entry which is preliminary data.</text>
</comment>
<name>A0A7Z9C9J5_CAPOC</name>
<feature type="transmembrane region" description="Helical" evidence="8">
    <location>
        <begin position="250"/>
        <end position="277"/>
    </location>
</feature>
<protein>
    <submittedName>
        <fullName evidence="9">Transporter</fullName>
    </submittedName>
</protein>
<organism evidence="9 10">
    <name type="scientific">Capnocytophaga ochracea</name>
    <dbReference type="NCBI Taxonomy" id="1018"/>
    <lineage>
        <taxon>Bacteria</taxon>
        <taxon>Pseudomonadati</taxon>
        <taxon>Bacteroidota</taxon>
        <taxon>Flavobacteriia</taxon>
        <taxon>Flavobacteriales</taxon>
        <taxon>Flavobacteriaceae</taxon>
        <taxon>Capnocytophaga</taxon>
    </lineage>
</organism>
<dbReference type="EMBL" id="UYIQ01000001">
    <property type="protein sequence ID" value="VDG80927.1"/>
    <property type="molecule type" value="Genomic_DNA"/>
</dbReference>
<evidence type="ECO:0000256" key="4">
    <source>
        <dbReference type="ARBA" id="ARBA00022475"/>
    </source>
</evidence>
<feature type="transmembrane region" description="Helical" evidence="8">
    <location>
        <begin position="222"/>
        <end position="244"/>
    </location>
</feature>
<feature type="transmembrane region" description="Helical" evidence="8">
    <location>
        <begin position="289"/>
        <end position="309"/>
    </location>
</feature>
<dbReference type="GO" id="GO:0005886">
    <property type="term" value="C:plasma membrane"/>
    <property type="evidence" value="ECO:0007669"/>
    <property type="project" value="UniProtKB-SubCell"/>
</dbReference>
<feature type="transmembrane region" description="Helical" evidence="8">
    <location>
        <begin position="27"/>
        <end position="46"/>
    </location>
</feature>
<keyword evidence="7 8" id="KW-0472">Membrane</keyword>
<evidence type="ECO:0000256" key="6">
    <source>
        <dbReference type="ARBA" id="ARBA00022989"/>
    </source>
</evidence>
<evidence type="ECO:0000256" key="7">
    <source>
        <dbReference type="ARBA" id="ARBA00023136"/>
    </source>
</evidence>
<reference evidence="9 10" key="1">
    <citation type="submission" date="2018-11" db="EMBL/GenBank/DDBJ databases">
        <authorList>
            <consortium name="Pathogen Informatics"/>
        </authorList>
    </citation>
    <scope>NUCLEOTIDE SEQUENCE [LARGE SCALE GENOMIC DNA]</scope>
    <source>
        <strain evidence="9 10">NCTC11458</strain>
    </source>
</reference>
<keyword evidence="4" id="KW-1003">Cell membrane</keyword>
<evidence type="ECO:0000256" key="5">
    <source>
        <dbReference type="ARBA" id="ARBA00022692"/>
    </source>
</evidence>
<feature type="transmembrane region" description="Helical" evidence="8">
    <location>
        <begin position="329"/>
        <end position="355"/>
    </location>
</feature>
<dbReference type="AlphaFoldDB" id="A0A7Z9C9J5"/>
<dbReference type="PANTHER" id="PTHR21716">
    <property type="entry name" value="TRANSMEMBRANE PROTEIN"/>
    <property type="match status" value="1"/>
</dbReference>
<dbReference type="Pfam" id="PF01594">
    <property type="entry name" value="AI-2E_transport"/>
    <property type="match status" value="1"/>
</dbReference>
<proteinExistence type="inferred from homology"/>